<dbReference type="GO" id="GO:0003677">
    <property type="term" value="F:DNA binding"/>
    <property type="evidence" value="ECO:0007669"/>
    <property type="project" value="UniProtKB-KW"/>
</dbReference>
<evidence type="ECO:0000256" key="1">
    <source>
        <dbReference type="ARBA" id="ARBA00023125"/>
    </source>
</evidence>
<dbReference type="InterPro" id="IPR006164">
    <property type="entry name" value="DNA_bd_Ku70/Ku80"/>
</dbReference>
<name>A0ABD3B2T9_9GENT</name>
<proteinExistence type="predicted"/>
<accession>A0ABD3B2T9</accession>
<dbReference type="AlphaFoldDB" id="A0ABD3B2T9"/>
<feature type="domain" description="Ku" evidence="2">
    <location>
        <begin position="45"/>
        <end position="97"/>
    </location>
</feature>
<keyword evidence="4" id="KW-1185">Reference proteome</keyword>
<evidence type="ECO:0000313" key="4">
    <source>
        <dbReference type="Proteomes" id="UP001630127"/>
    </source>
</evidence>
<comment type="caution">
    <text evidence="3">The sequence shown here is derived from an EMBL/GenBank/DDBJ whole genome shotgun (WGS) entry which is preliminary data.</text>
</comment>
<dbReference type="InterPro" id="IPR016194">
    <property type="entry name" value="SPOC-like_C_dom_sf"/>
</dbReference>
<keyword evidence="1" id="KW-0238">DNA-binding</keyword>
<dbReference type="EMBL" id="JBJUIK010000001">
    <property type="protein sequence ID" value="KAL3537855.1"/>
    <property type="molecule type" value="Genomic_DNA"/>
</dbReference>
<organism evidence="3 4">
    <name type="scientific">Cinchona calisaya</name>
    <dbReference type="NCBI Taxonomy" id="153742"/>
    <lineage>
        <taxon>Eukaryota</taxon>
        <taxon>Viridiplantae</taxon>
        <taxon>Streptophyta</taxon>
        <taxon>Embryophyta</taxon>
        <taxon>Tracheophyta</taxon>
        <taxon>Spermatophyta</taxon>
        <taxon>Magnoliopsida</taxon>
        <taxon>eudicotyledons</taxon>
        <taxon>Gunneridae</taxon>
        <taxon>Pentapetalae</taxon>
        <taxon>asterids</taxon>
        <taxon>lamiids</taxon>
        <taxon>Gentianales</taxon>
        <taxon>Rubiaceae</taxon>
        <taxon>Cinchonoideae</taxon>
        <taxon>Cinchoneae</taxon>
        <taxon>Cinchona</taxon>
    </lineage>
</organism>
<dbReference type="Pfam" id="PF02735">
    <property type="entry name" value="Ku"/>
    <property type="match status" value="1"/>
</dbReference>
<evidence type="ECO:0000259" key="2">
    <source>
        <dbReference type="Pfam" id="PF02735"/>
    </source>
</evidence>
<dbReference type="SUPFAM" id="SSF100939">
    <property type="entry name" value="SPOC domain-like"/>
    <property type="match status" value="1"/>
</dbReference>
<dbReference type="Proteomes" id="UP001630127">
    <property type="component" value="Unassembled WGS sequence"/>
</dbReference>
<reference evidence="3 4" key="1">
    <citation type="submission" date="2024-11" db="EMBL/GenBank/DDBJ databases">
        <title>A near-complete genome assembly of Cinchona calisaya.</title>
        <authorList>
            <person name="Lian D.C."/>
            <person name="Zhao X.W."/>
            <person name="Wei L."/>
        </authorList>
    </citation>
    <scope>NUCLEOTIDE SEQUENCE [LARGE SCALE GENOMIC DNA]</scope>
    <source>
        <tissue evidence="3">Nenye</tissue>
    </source>
</reference>
<protein>
    <recommendedName>
        <fullName evidence="2">Ku domain-containing protein</fullName>
    </recommendedName>
</protein>
<gene>
    <name evidence="3" type="ORF">ACH5RR_001221</name>
</gene>
<dbReference type="Gene3D" id="2.40.290.10">
    <property type="match status" value="1"/>
</dbReference>
<sequence>MRKNTFVVGARGTEEKGESVLIKCLQQINVPLMKSRLTMNIEVLKEPSRVVPPEQRIKGFQYGPQVVPISSVQLETVKFKPDKSVKLLGLTNASNIMR</sequence>
<evidence type="ECO:0000313" key="3">
    <source>
        <dbReference type="EMBL" id="KAL3537855.1"/>
    </source>
</evidence>